<dbReference type="RefSeq" id="WP_272102262.1">
    <property type="nucleotide sequence ID" value="NZ_JAQNDK010000005.1"/>
</dbReference>
<organism evidence="1 2">
    <name type="scientific">Sorangium atrum</name>
    <dbReference type="NCBI Taxonomy" id="2995308"/>
    <lineage>
        <taxon>Bacteria</taxon>
        <taxon>Pseudomonadati</taxon>
        <taxon>Myxococcota</taxon>
        <taxon>Polyangia</taxon>
        <taxon>Polyangiales</taxon>
        <taxon>Polyangiaceae</taxon>
        <taxon>Sorangium</taxon>
    </lineage>
</organism>
<name>A0ABT5CCG5_9BACT</name>
<dbReference type="EMBL" id="JAQNDK010000005">
    <property type="protein sequence ID" value="MDC0684136.1"/>
    <property type="molecule type" value="Genomic_DNA"/>
</dbReference>
<evidence type="ECO:0000313" key="2">
    <source>
        <dbReference type="Proteomes" id="UP001217485"/>
    </source>
</evidence>
<reference evidence="1 2" key="1">
    <citation type="submission" date="2023-01" db="EMBL/GenBank/DDBJ databases">
        <title>Minimal conservation of predation-associated metabolite biosynthetic gene clusters underscores biosynthetic potential of Myxococcota including descriptions for ten novel species: Archangium lansinium sp. nov., Myxococcus landrumus sp. nov., Nannocystis bai.</title>
        <authorList>
            <person name="Ahearne A."/>
            <person name="Stevens C."/>
            <person name="Dowd S."/>
        </authorList>
    </citation>
    <scope>NUCLEOTIDE SEQUENCE [LARGE SCALE GENOMIC DNA]</scope>
    <source>
        <strain evidence="1 2">WIWO2</strain>
    </source>
</reference>
<proteinExistence type="predicted"/>
<accession>A0ABT5CCG5</accession>
<dbReference type="Proteomes" id="UP001217485">
    <property type="component" value="Unassembled WGS sequence"/>
</dbReference>
<protein>
    <submittedName>
        <fullName evidence="1">Uncharacterized protein</fullName>
    </submittedName>
</protein>
<comment type="caution">
    <text evidence="1">The sequence shown here is derived from an EMBL/GenBank/DDBJ whole genome shotgun (WGS) entry which is preliminary data.</text>
</comment>
<sequence>MGSCKPDGDATVYARVNALGKTNLLRRVSRPLGGSIELDYQREGNLVVPSEGALGEMDRAWRERRGCTGCMRTGRAS</sequence>
<evidence type="ECO:0000313" key="1">
    <source>
        <dbReference type="EMBL" id="MDC0684136.1"/>
    </source>
</evidence>
<keyword evidence="2" id="KW-1185">Reference proteome</keyword>
<gene>
    <name evidence="1" type="ORF">POL72_40815</name>
</gene>